<dbReference type="GO" id="GO:0000175">
    <property type="term" value="F:3'-5'-RNA exonuclease activity"/>
    <property type="evidence" value="ECO:0007669"/>
    <property type="project" value="InterPro"/>
</dbReference>
<keyword evidence="1" id="KW-0540">Nuclease</keyword>
<dbReference type="InterPro" id="IPR012337">
    <property type="entry name" value="RNaseH-like_sf"/>
</dbReference>
<gene>
    <name evidence="5" type="ORF">HELGO_WM27259</name>
</gene>
<sequence>MNYIVLDLEATCWKEKGKSTNEIIEIGALCIDQNRNIVGEYCSFIKPTLHPILSDFCTELTTIEQQDVDAAPLFPDALHDFLDWIESFGTSYYLCSWGFYDRTQFKKDCTLHGLDTTWLKQHISLKHQYADIHNLSRPIGMKSALQREHISMEGTHHRGIDDARNIAKIFVQDFEYWTFK</sequence>
<dbReference type="InterPro" id="IPR051274">
    <property type="entry name" value="3-5_Exoribonuclease"/>
</dbReference>
<keyword evidence="3 5" id="KW-0269">Exonuclease</keyword>
<proteinExistence type="predicted"/>
<dbReference type="GO" id="GO:0003676">
    <property type="term" value="F:nucleic acid binding"/>
    <property type="evidence" value="ECO:0007669"/>
    <property type="project" value="InterPro"/>
</dbReference>
<dbReference type="Gene3D" id="3.30.420.10">
    <property type="entry name" value="Ribonuclease H-like superfamily/Ribonuclease H"/>
    <property type="match status" value="1"/>
</dbReference>
<reference evidence="5" key="1">
    <citation type="submission" date="2020-01" db="EMBL/GenBank/DDBJ databases">
        <authorList>
            <person name="Meier V. D."/>
            <person name="Meier V D."/>
        </authorList>
    </citation>
    <scope>NUCLEOTIDE SEQUENCE</scope>
    <source>
        <strain evidence="5">HLG_WM_MAG_10</strain>
    </source>
</reference>
<name>A0A6S6UNM6_9BACT</name>
<dbReference type="SUPFAM" id="SSF53098">
    <property type="entry name" value="Ribonuclease H-like"/>
    <property type="match status" value="1"/>
</dbReference>
<evidence type="ECO:0000256" key="3">
    <source>
        <dbReference type="ARBA" id="ARBA00022839"/>
    </source>
</evidence>
<dbReference type="InterPro" id="IPR047201">
    <property type="entry name" value="ERI-1_3'hExo-like"/>
</dbReference>
<accession>A0A6S6UNM6</accession>
<evidence type="ECO:0000313" key="5">
    <source>
        <dbReference type="EMBL" id="CAA6830333.1"/>
    </source>
</evidence>
<evidence type="ECO:0000256" key="1">
    <source>
        <dbReference type="ARBA" id="ARBA00022722"/>
    </source>
</evidence>
<dbReference type="InterPro" id="IPR036397">
    <property type="entry name" value="RNaseH_sf"/>
</dbReference>
<dbReference type="PANTHER" id="PTHR23044">
    <property type="entry name" value="3'-5' EXONUCLEASE ERI1-RELATED"/>
    <property type="match status" value="1"/>
</dbReference>
<dbReference type="GO" id="GO:0006259">
    <property type="term" value="P:DNA metabolic process"/>
    <property type="evidence" value="ECO:0007669"/>
    <property type="project" value="UniProtKB-ARBA"/>
</dbReference>
<organism evidence="5">
    <name type="scientific">uncultured Aureispira sp</name>
    <dbReference type="NCBI Taxonomy" id="1331704"/>
    <lineage>
        <taxon>Bacteria</taxon>
        <taxon>Pseudomonadati</taxon>
        <taxon>Bacteroidota</taxon>
        <taxon>Saprospiria</taxon>
        <taxon>Saprospirales</taxon>
        <taxon>Saprospiraceae</taxon>
        <taxon>Aureispira</taxon>
        <taxon>environmental samples</taxon>
    </lineage>
</organism>
<dbReference type="SMART" id="SM00479">
    <property type="entry name" value="EXOIII"/>
    <property type="match status" value="1"/>
</dbReference>
<dbReference type="PANTHER" id="PTHR23044:SF61">
    <property type="entry name" value="3'-5' EXORIBONUCLEASE 1-RELATED"/>
    <property type="match status" value="1"/>
</dbReference>
<protein>
    <submittedName>
        <fullName evidence="5">3'-5' exonuclease</fullName>
    </submittedName>
</protein>
<dbReference type="Pfam" id="PF00929">
    <property type="entry name" value="RNase_T"/>
    <property type="match status" value="1"/>
</dbReference>
<dbReference type="CDD" id="cd06133">
    <property type="entry name" value="ERI-1_3'hExo_like"/>
    <property type="match status" value="1"/>
</dbReference>
<dbReference type="InterPro" id="IPR013520">
    <property type="entry name" value="Ribonucl_H"/>
</dbReference>
<evidence type="ECO:0000256" key="2">
    <source>
        <dbReference type="ARBA" id="ARBA00022801"/>
    </source>
</evidence>
<dbReference type="EMBL" id="CACVAQ010000548">
    <property type="protein sequence ID" value="CAA6830333.1"/>
    <property type="molecule type" value="Genomic_DNA"/>
</dbReference>
<evidence type="ECO:0000259" key="4">
    <source>
        <dbReference type="SMART" id="SM00479"/>
    </source>
</evidence>
<dbReference type="AlphaFoldDB" id="A0A6S6UNM6"/>
<keyword evidence="2" id="KW-0378">Hydrolase</keyword>
<feature type="domain" description="Exonuclease" evidence="4">
    <location>
        <begin position="2"/>
        <end position="179"/>
    </location>
</feature>